<dbReference type="EMBL" id="FPHC01000069">
    <property type="protein sequence ID" value="SFV63908.1"/>
    <property type="molecule type" value="Genomic_DNA"/>
</dbReference>
<dbReference type="SFLD" id="SFLDS00029">
    <property type="entry name" value="Radical_SAM"/>
    <property type="match status" value="1"/>
</dbReference>
<keyword evidence="5" id="KW-0411">Iron-sulfur</keyword>
<name>A0A1W1CDK1_9ZZZZ</name>
<dbReference type="PROSITE" id="PS51918">
    <property type="entry name" value="RADICAL_SAM"/>
    <property type="match status" value="1"/>
</dbReference>
<evidence type="ECO:0000259" key="7">
    <source>
        <dbReference type="PROSITE" id="PS51918"/>
    </source>
</evidence>
<dbReference type="AlphaFoldDB" id="A0A1W1CDK1"/>
<dbReference type="NCBIfam" id="TIGR04085">
    <property type="entry name" value="rSAM_more_4Fe4S"/>
    <property type="match status" value="1"/>
</dbReference>
<organism evidence="8">
    <name type="scientific">hydrothermal vent metagenome</name>
    <dbReference type="NCBI Taxonomy" id="652676"/>
    <lineage>
        <taxon>unclassified sequences</taxon>
        <taxon>metagenomes</taxon>
        <taxon>ecological metagenomes</taxon>
    </lineage>
</organism>
<proteinExistence type="inferred from homology"/>
<evidence type="ECO:0000313" key="8">
    <source>
        <dbReference type="EMBL" id="SFV63908.1"/>
    </source>
</evidence>
<evidence type="ECO:0000256" key="4">
    <source>
        <dbReference type="ARBA" id="ARBA00023004"/>
    </source>
</evidence>
<comment type="cofactor">
    <cofactor evidence="1">
        <name>[4Fe-4S] cluster</name>
        <dbReference type="ChEBI" id="CHEBI:49883"/>
    </cofactor>
</comment>
<dbReference type="InterPro" id="IPR023885">
    <property type="entry name" value="4Fe4S-binding_SPASM_dom"/>
</dbReference>
<dbReference type="InterPro" id="IPR007197">
    <property type="entry name" value="rSAM"/>
</dbReference>
<evidence type="ECO:0000256" key="6">
    <source>
        <dbReference type="ARBA" id="ARBA00023601"/>
    </source>
</evidence>
<dbReference type="InterPro" id="IPR023867">
    <property type="entry name" value="Sulphatase_maturase_rSAM"/>
</dbReference>
<dbReference type="Gene3D" id="3.20.20.70">
    <property type="entry name" value="Aldolase class I"/>
    <property type="match status" value="1"/>
</dbReference>
<dbReference type="SFLD" id="SFLDG01386">
    <property type="entry name" value="main_SPASM_domain-containing"/>
    <property type="match status" value="1"/>
</dbReference>
<keyword evidence="2" id="KW-0949">S-adenosyl-L-methionine</keyword>
<evidence type="ECO:0000256" key="5">
    <source>
        <dbReference type="ARBA" id="ARBA00023014"/>
    </source>
</evidence>
<dbReference type="CDD" id="cd01335">
    <property type="entry name" value="Radical_SAM"/>
    <property type="match status" value="1"/>
</dbReference>
<dbReference type="GO" id="GO:0016491">
    <property type="term" value="F:oxidoreductase activity"/>
    <property type="evidence" value="ECO:0007669"/>
    <property type="project" value="InterPro"/>
</dbReference>
<dbReference type="InterPro" id="IPR013785">
    <property type="entry name" value="Aldolase_TIM"/>
</dbReference>
<evidence type="ECO:0000256" key="2">
    <source>
        <dbReference type="ARBA" id="ARBA00022691"/>
    </source>
</evidence>
<dbReference type="PANTHER" id="PTHR43273">
    <property type="entry name" value="ANAEROBIC SULFATASE-MATURATING ENZYME HOMOLOG ASLB-RELATED"/>
    <property type="match status" value="1"/>
</dbReference>
<evidence type="ECO:0000256" key="1">
    <source>
        <dbReference type="ARBA" id="ARBA00001966"/>
    </source>
</evidence>
<dbReference type="PANTHER" id="PTHR43273:SF3">
    <property type="entry name" value="ANAEROBIC SULFATASE-MATURATING ENZYME HOMOLOG ASLB-RELATED"/>
    <property type="match status" value="1"/>
</dbReference>
<accession>A0A1W1CDK1</accession>
<gene>
    <name evidence="8" type="ORF">MNB_SV-6-233</name>
</gene>
<dbReference type="InterPro" id="IPR058240">
    <property type="entry name" value="rSAM_sf"/>
</dbReference>
<dbReference type="SFLD" id="SFLDG01067">
    <property type="entry name" value="SPASM/twitch_domain_containing"/>
    <property type="match status" value="1"/>
</dbReference>
<feature type="domain" description="Radical SAM core" evidence="7">
    <location>
        <begin position="1"/>
        <end position="218"/>
    </location>
</feature>
<dbReference type="Pfam" id="PF04055">
    <property type="entry name" value="Radical_SAM"/>
    <property type="match status" value="1"/>
</dbReference>
<dbReference type="GO" id="GO:0046872">
    <property type="term" value="F:metal ion binding"/>
    <property type="evidence" value="ECO:0007669"/>
    <property type="project" value="UniProtKB-KW"/>
</dbReference>
<dbReference type="SFLD" id="SFLDG01384">
    <property type="entry name" value="thioether_bond_formation_requi"/>
    <property type="match status" value="1"/>
</dbReference>
<keyword evidence="3" id="KW-0479">Metal-binding</keyword>
<evidence type="ECO:0000256" key="3">
    <source>
        <dbReference type="ARBA" id="ARBA00022723"/>
    </source>
</evidence>
<comment type="similarity">
    <text evidence="6">Belongs to the radical SAM superfamily. Anaerobic sulfatase-maturating enzyme family.</text>
</comment>
<dbReference type="GO" id="GO:0051536">
    <property type="term" value="F:iron-sulfur cluster binding"/>
    <property type="evidence" value="ECO:0007669"/>
    <property type="project" value="UniProtKB-KW"/>
</dbReference>
<protein>
    <submittedName>
        <fullName evidence="8">Arylsulfatase regulator (Fe-S oxidoreductase)</fullName>
    </submittedName>
</protein>
<reference evidence="8" key="1">
    <citation type="submission" date="2016-10" db="EMBL/GenBank/DDBJ databases">
        <authorList>
            <person name="de Groot N.N."/>
        </authorList>
    </citation>
    <scope>NUCLEOTIDE SEQUENCE</scope>
</reference>
<dbReference type="SUPFAM" id="SSF102114">
    <property type="entry name" value="Radical SAM enzymes"/>
    <property type="match status" value="1"/>
</dbReference>
<sequence length="368" mass="42246">MTLFYSLTHNCQLRCNYCYAGEKSSKSMSRETLLRAIDFTFSMPMKRLEFGFFGGEPLLEWELLKFATLRIEDIATQKDIELVKTVTSNAILLNEEKSRWLREHAFYMVISIDGDRKMHDRHRVYADGSSTFRDVEESILTLQKYYNKGEYCTNSVITPQNIEHLNDSVAYLFEDLKIDKINLAIDYSAKWGEDTRSYTKIFYRLREYIIEQYRENRDISIDILDEKIRSAIEESCSVCGFAEQKIGIAPSGTIYPCERLIGDDTGVLSIGDVFDGIDPAKRADLIANRGNVDPECQACPLKSRCLNSCGCTNYTLTGSINTTDGVVCFFQKLLIEVADQIASTLYQERNRLFIEKFYNYKIAIGVET</sequence>
<keyword evidence="4" id="KW-0408">Iron</keyword>